<protein>
    <submittedName>
        <fullName evidence="1">Dipeptidyl-peptidase 5</fullName>
    </submittedName>
</protein>
<organism evidence="1 2">
    <name type="scientific">Entomophthora muscae</name>
    <dbReference type="NCBI Taxonomy" id="34485"/>
    <lineage>
        <taxon>Eukaryota</taxon>
        <taxon>Fungi</taxon>
        <taxon>Fungi incertae sedis</taxon>
        <taxon>Zoopagomycota</taxon>
        <taxon>Entomophthoromycotina</taxon>
        <taxon>Entomophthoromycetes</taxon>
        <taxon>Entomophthorales</taxon>
        <taxon>Entomophthoraceae</taxon>
        <taxon>Entomophthora</taxon>
    </lineage>
</organism>
<gene>
    <name evidence="1" type="primary">dpp5_6</name>
    <name evidence="1" type="ORF">DSO57_1027190</name>
</gene>
<name>A0ACC2SQS7_9FUNG</name>
<proteinExistence type="predicted"/>
<dbReference type="Proteomes" id="UP001165960">
    <property type="component" value="Unassembled WGS sequence"/>
</dbReference>
<reference evidence="1" key="1">
    <citation type="submission" date="2022-04" db="EMBL/GenBank/DDBJ databases">
        <title>Genome of the entomopathogenic fungus Entomophthora muscae.</title>
        <authorList>
            <person name="Elya C."/>
            <person name="Lovett B.R."/>
            <person name="Lee E."/>
            <person name="Macias A.M."/>
            <person name="Hajek A.E."/>
            <person name="De Bivort B.L."/>
            <person name="Kasson M.T."/>
            <person name="De Fine Licht H.H."/>
            <person name="Stajich J.E."/>
        </authorList>
    </citation>
    <scope>NUCLEOTIDE SEQUENCE</scope>
    <source>
        <strain evidence="1">Berkeley</strain>
    </source>
</reference>
<sequence length="715" mass="82103">MKYNFLGLLAFLIICLGYCQAKLYFTSEELVSWPRPSKIVLSPEKTHGLYFTSAYDPRNHSTTVKAHVIEFSIREESKPKTHDITILFSKLGAVLKSPPSILWLDQVTLGFVFDNQFWSLCIPEDFQDIIRYPSLIRPPSNVSPLKGLEEVDDLTFHPKTGTLIFSAKVVRRSHREDFGDSALVFDQLFVRHWDTFINPDSKRQLFSVRVKRGKENNPIWYFASEPMRPSTGDRTRKELAFISKFPGREQAWTTKSDVYVVSLDGQSSPKSLTDSLGASSQPQYSPDGKYIAWLQMKEPQYEADKNRIFVYERETGKITKLASWWDRSPSSLEWSGDSDTLLMIASEFGKSKVFNVKVSTNKLRQVTKYDSASDLQLLNENIFVATLSNLVAPPEFYTIALNNQTQITRQSNVNTERIKNYSLSEPEEFWFPGADGHQVHGLLLRPPTFSRWKKYPLAFLIHGGPQSAWENSWSNRWNPNVFANAGYIVVAVNPHGSTGYGQKFTDSIKQDWGGKPFKDLMLGLDYVIDNYESVDKERMCALGASYGGYMVNWINGHTDRFRCLVNHDGMFDAKHAYYTTDELYFNEHDFGGVPWASPKKFEKFSPSSYVWKWATPTLVIHSAKDYRLVDGEGLATFTALQRRGIASRLVYFPDENHWVLKPANSLRWHSEVFTWINRYCQPYRFDTMDQNGEVSLYTNSSIVNPRQKAFVIQSP</sequence>
<keyword evidence="2" id="KW-1185">Reference proteome</keyword>
<evidence type="ECO:0000313" key="1">
    <source>
        <dbReference type="EMBL" id="KAJ9064741.1"/>
    </source>
</evidence>
<comment type="caution">
    <text evidence="1">The sequence shown here is derived from an EMBL/GenBank/DDBJ whole genome shotgun (WGS) entry which is preliminary data.</text>
</comment>
<dbReference type="EMBL" id="QTSX02004424">
    <property type="protein sequence ID" value="KAJ9064741.1"/>
    <property type="molecule type" value="Genomic_DNA"/>
</dbReference>
<evidence type="ECO:0000313" key="2">
    <source>
        <dbReference type="Proteomes" id="UP001165960"/>
    </source>
</evidence>
<accession>A0ACC2SQS7</accession>